<proteinExistence type="predicted"/>
<dbReference type="AlphaFoldDB" id="A0A2D6YHI6"/>
<evidence type="ECO:0000256" key="1">
    <source>
        <dbReference type="SAM" id="SignalP"/>
    </source>
</evidence>
<protein>
    <submittedName>
        <fullName evidence="2">Uncharacterized protein</fullName>
    </submittedName>
</protein>
<accession>A0A2D6YHI6</accession>
<feature type="signal peptide" evidence="1">
    <location>
        <begin position="1"/>
        <end position="19"/>
    </location>
</feature>
<gene>
    <name evidence="2" type="ORF">CMN54_04115</name>
</gene>
<feature type="chain" id="PRO_5014634887" evidence="1">
    <location>
        <begin position="20"/>
        <end position="282"/>
    </location>
</feature>
<comment type="caution">
    <text evidence="2">The sequence shown here is derived from an EMBL/GenBank/DDBJ whole genome shotgun (WGS) entry which is preliminary data.</text>
</comment>
<evidence type="ECO:0000313" key="3">
    <source>
        <dbReference type="Proteomes" id="UP000226525"/>
    </source>
</evidence>
<evidence type="ECO:0000313" key="2">
    <source>
        <dbReference type="EMBL" id="MAH62631.1"/>
    </source>
</evidence>
<keyword evidence="1" id="KW-0732">Signal</keyword>
<organism evidence="2 3">
    <name type="scientific">SAR324 cluster bacterium</name>
    <dbReference type="NCBI Taxonomy" id="2024889"/>
    <lineage>
        <taxon>Bacteria</taxon>
        <taxon>Deltaproteobacteria</taxon>
        <taxon>SAR324 cluster</taxon>
    </lineage>
</organism>
<reference evidence="3" key="1">
    <citation type="submission" date="2017-09" db="EMBL/GenBank/DDBJ databases">
        <title>The Reconstruction of 2,631 Draft Metagenome-Assembled Genomes from the Global Oceans.</title>
        <authorList>
            <person name="Tully B.J."/>
            <person name="Graham E.D."/>
            <person name="Heidelberg J.F."/>
        </authorList>
    </citation>
    <scope>NUCLEOTIDE SEQUENCE [LARGE SCALE GENOMIC DNA]</scope>
</reference>
<sequence length="282" mass="30494">MKTWISACLGLLLASTAWSVSIDDRCLQDGNSACVDWNQGLIIADGLGVPAKKAGTSAQKNASAQRAARMDAARNILEMIKGINVSSSTTLQDAMLTDDQIRSNVQGMIYGLRPVGAPRYFSDGSVRVRMEAQLQQMVPQQALFRIPVEIAPPVEHSSNSRSDTPIDMGRVYTGLIIDARGTEAQPAMSPRVFDESGSELYGSAYVEQEFVLKHGMAGYVKDLEQAETNDRVAGNPLTVRAVGVAGKNKTDIILADQDAARIRQLAANLNFLREARVVVLVD</sequence>
<dbReference type="Proteomes" id="UP000226525">
    <property type="component" value="Unassembled WGS sequence"/>
</dbReference>
<dbReference type="EMBL" id="NZEX01000042">
    <property type="protein sequence ID" value="MAH62631.1"/>
    <property type="molecule type" value="Genomic_DNA"/>
</dbReference>
<name>A0A2D6YHI6_9DELT</name>